<evidence type="ECO:0000313" key="1">
    <source>
        <dbReference type="EMBL" id="SUZ47995.1"/>
    </source>
</evidence>
<organism evidence="1">
    <name type="scientific">marine metagenome</name>
    <dbReference type="NCBI Taxonomy" id="408172"/>
    <lineage>
        <taxon>unclassified sequences</taxon>
        <taxon>metagenomes</taxon>
        <taxon>ecological metagenomes</taxon>
    </lineage>
</organism>
<gene>
    <name evidence="1" type="ORF">METZ01_LOCUS849</name>
</gene>
<accession>A0A381N0F6</accession>
<sequence length="29" mass="3234">MIIFFIPIDIVKNTIIGNTNTKDAVEISL</sequence>
<dbReference type="AlphaFoldDB" id="A0A381N0F6"/>
<dbReference type="EMBL" id="UINC01000046">
    <property type="protein sequence ID" value="SUZ47995.1"/>
    <property type="molecule type" value="Genomic_DNA"/>
</dbReference>
<reference evidence="1" key="1">
    <citation type="submission" date="2018-05" db="EMBL/GenBank/DDBJ databases">
        <authorList>
            <person name="Lanie J.A."/>
            <person name="Ng W.-L."/>
            <person name="Kazmierczak K.M."/>
            <person name="Andrzejewski T.M."/>
            <person name="Davidsen T.M."/>
            <person name="Wayne K.J."/>
            <person name="Tettelin H."/>
            <person name="Glass J.I."/>
            <person name="Rusch D."/>
            <person name="Podicherti R."/>
            <person name="Tsui H.-C.T."/>
            <person name="Winkler M.E."/>
        </authorList>
    </citation>
    <scope>NUCLEOTIDE SEQUENCE</scope>
</reference>
<proteinExistence type="predicted"/>
<protein>
    <submittedName>
        <fullName evidence="1">Uncharacterized protein</fullName>
    </submittedName>
</protein>
<name>A0A381N0F6_9ZZZZ</name>